<dbReference type="PANTHER" id="PTHR32409">
    <property type="entry name" value="MITOCHONDRIAL IMPORT RECEPTOR SUBUNIT TOM20-1-RELATED"/>
    <property type="match status" value="1"/>
</dbReference>
<dbReference type="InterPro" id="IPR010547">
    <property type="entry name" value="TOM20_imprt_rcpt"/>
</dbReference>
<evidence type="ECO:0000256" key="10">
    <source>
        <dbReference type="ARBA" id="ARBA00023136"/>
    </source>
</evidence>
<dbReference type="InterPro" id="IPR011990">
    <property type="entry name" value="TPR-like_helical_dom_sf"/>
</dbReference>
<keyword evidence="7" id="KW-0653">Protein transport</keyword>
<evidence type="ECO:0000256" key="5">
    <source>
        <dbReference type="ARBA" id="ARBA00022692"/>
    </source>
</evidence>
<accession>A0A2P5BUS2</accession>
<dbReference type="GO" id="GO:0015031">
    <property type="term" value="P:protein transport"/>
    <property type="evidence" value="ECO:0007669"/>
    <property type="project" value="UniProtKB-KW"/>
</dbReference>
<keyword evidence="4" id="KW-0813">Transport</keyword>
<evidence type="ECO:0000256" key="11">
    <source>
        <dbReference type="SAM" id="Phobius"/>
    </source>
</evidence>
<dbReference type="Proteomes" id="UP000237105">
    <property type="component" value="Unassembled WGS sequence"/>
</dbReference>
<organism evidence="13 14">
    <name type="scientific">Parasponia andersonii</name>
    <name type="common">Sponia andersonii</name>
    <dbReference type="NCBI Taxonomy" id="3476"/>
    <lineage>
        <taxon>Eukaryota</taxon>
        <taxon>Viridiplantae</taxon>
        <taxon>Streptophyta</taxon>
        <taxon>Embryophyta</taxon>
        <taxon>Tracheophyta</taxon>
        <taxon>Spermatophyta</taxon>
        <taxon>Magnoliopsida</taxon>
        <taxon>eudicotyledons</taxon>
        <taxon>Gunneridae</taxon>
        <taxon>Pentapetalae</taxon>
        <taxon>rosids</taxon>
        <taxon>fabids</taxon>
        <taxon>Rosales</taxon>
        <taxon>Cannabaceae</taxon>
        <taxon>Parasponia</taxon>
    </lineage>
</organism>
<dbReference type="OrthoDB" id="1056333at2759"/>
<evidence type="ECO:0000256" key="2">
    <source>
        <dbReference type="ARBA" id="ARBA00004572"/>
    </source>
</evidence>
<dbReference type="GO" id="GO:0005742">
    <property type="term" value="C:mitochondrial outer membrane translocase complex"/>
    <property type="evidence" value="ECO:0007669"/>
    <property type="project" value="InterPro"/>
</dbReference>
<evidence type="ECO:0000256" key="12">
    <source>
        <dbReference type="SAM" id="SignalP"/>
    </source>
</evidence>
<sequence>GFCIFFFPNIGLLCYLPCLSICQNYFGLLSAEHEFYFTDAISKLEEALLVKPKKHDTICLLGKAHGFLALYTPDLDKATEYFVKATEYIQQAIDMEPENELYRESLRTVDLIHEVRYQFYGDGLGYPGIVAAGPSSSSGSKTAKMKKTGNLGHEIYGWIFAAACVFALGFAKSRGRV</sequence>
<dbReference type="Gene3D" id="1.25.40.10">
    <property type="entry name" value="Tetratricopeptide repeat domain"/>
    <property type="match status" value="1"/>
</dbReference>
<protein>
    <submittedName>
        <fullName evidence="13">Mitochondrial import receptor subunit</fullName>
    </submittedName>
</protein>
<dbReference type="STRING" id="3476.A0A2P5BUS2"/>
<keyword evidence="6" id="KW-1000">Mitochondrion outer membrane</keyword>
<keyword evidence="8 11" id="KW-1133">Transmembrane helix</keyword>
<dbReference type="PANTHER" id="PTHR32409:SF3">
    <property type="entry name" value="MITOCHONDRIAL IMPORT RECEPTOR SUBUNIT TOM20-1-RELATED"/>
    <property type="match status" value="1"/>
</dbReference>
<dbReference type="SUPFAM" id="SSF48452">
    <property type="entry name" value="TPR-like"/>
    <property type="match status" value="1"/>
</dbReference>
<feature type="signal peptide" evidence="12">
    <location>
        <begin position="1"/>
        <end position="22"/>
    </location>
</feature>
<keyword evidence="14" id="KW-1185">Reference proteome</keyword>
<evidence type="ECO:0000256" key="6">
    <source>
        <dbReference type="ARBA" id="ARBA00022787"/>
    </source>
</evidence>
<comment type="subcellular location">
    <subcellularLocation>
        <location evidence="2">Mitochondrion outer membrane</location>
        <topology evidence="2">Single-pass membrane protein</topology>
    </subcellularLocation>
</comment>
<keyword evidence="13" id="KW-0675">Receptor</keyword>
<comment type="similarity">
    <text evidence="3">Belongs to the Tom20 family.</text>
</comment>
<keyword evidence="12" id="KW-0732">Signal</keyword>
<evidence type="ECO:0000256" key="3">
    <source>
        <dbReference type="ARBA" id="ARBA00005792"/>
    </source>
</evidence>
<keyword evidence="10 11" id="KW-0472">Membrane</keyword>
<keyword evidence="9" id="KW-0496">Mitochondrion</keyword>
<dbReference type="GO" id="GO:0045040">
    <property type="term" value="P:protein insertion into mitochondrial outer membrane"/>
    <property type="evidence" value="ECO:0007669"/>
    <property type="project" value="InterPro"/>
</dbReference>
<reference evidence="14" key="1">
    <citation type="submission" date="2016-06" db="EMBL/GenBank/DDBJ databases">
        <title>Parallel loss of symbiosis genes in relatives of nitrogen-fixing non-legume Parasponia.</title>
        <authorList>
            <person name="Van Velzen R."/>
            <person name="Holmer R."/>
            <person name="Bu F."/>
            <person name="Rutten L."/>
            <person name="Van Zeijl A."/>
            <person name="Liu W."/>
            <person name="Santuari L."/>
            <person name="Cao Q."/>
            <person name="Sharma T."/>
            <person name="Shen D."/>
            <person name="Roswanjaya Y."/>
            <person name="Wardhani T."/>
            <person name="Kalhor M.S."/>
            <person name="Jansen J."/>
            <person name="Van den Hoogen J."/>
            <person name="Gungor B."/>
            <person name="Hartog M."/>
            <person name="Hontelez J."/>
            <person name="Verver J."/>
            <person name="Yang W.-C."/>
            <person name="Schijlen E."/>
            <person name="Repin R."/>
            <person name="Schilthuizen M."/>
            <person name="Schranz E."/>
            <person name="Heidstra R."/>
            <person name="Miyata K."/>
            <person name="Fedorova E."/>
            <person name="Kohlen W."/>
            <person name="Bisseling T."/>
            <person name="Smit S."/>
            <person name="Geurts R."/>
        </authorList>
    </citation>
    <scope>NUCLEOTIDE SEQUENCE [LARGE SCALE GENOMIC DNA]</scope>
    <source>
        <strain evidence="14">cv. WU1-14</strain>
    </source>
</reference>
<feature type="non-terminal residue" evidence="13">
    <location>
        <position position="1"/>
    </location>
</feature>
<evidence type="ECO:0000256" key="1">
    <source>
        <dbReference type="ARBA" id="ARBA00003450"/>
    </source>
</evidence>
<gene>
    <name evidence="13" type="ORF">PanWU01x14_209280</name>
</gene>
<feature type="chain" id="PRO_5015182595" evidence="12">
    <location>
        <begin position="23"/>
        <end position="177"/>
    </location>
</feature>
<evidence type="ECO:0000313" key="13">
    <source>
        <dbReference type="EMBL" id="PON52530.1"/>
    </source>
</evidence>
<evidence type="ECO:0000313" key="14">
    <source>
        <dbReference type="Proteomes" id="UP000237105"/>
    </source>
</evidence>
<name>A0A2P5BUS2_PARAD</name>
<comment type="function">
    <text evidence="1">Central component of the receptor complex responsible for the recognition and translocation of cytosolically synthesized mitochondrial preproteins. Together with TOM22 functions as the transit peptide receptor at the surface of the mitochondrion outer membrane and facilitates the movement of preproteins into the translocation pore.</text>
</comment>
<comment type="caution">
    <text evidence="13">The sequence shown here is derived from an EMBL/GenBank/DDBJ whole genome shotgun (WGS) entry which is preliminary data.</text>
</comment>
<evidence type="ECO:0000256" key="4">
    <source>
        <dbReference type="ARBA" id="ARBA00022448"/>
    </source>
</evidence>
<dbReference type="Pfam" id="PF06552">
    <property type="entry name" value="TOM20_plant"/>
    <property type="match status" value="1"/>
</dbReference>
<evidence type="ECO:0000256" key="9">
    <source>
        <dbReference type="ARBA" id="ARBA00023128"/>
    </source>
</evidence>
<dbReference type="AlphaFoldDB" id="A0A2P5BUS2"/>
<keyword evidence="5 11" id="KW-0812">Transmembrane</keyword>
<proteinExistence type="inferred from homology"/>
<evidence type="ECO:0000256" key="8">
    <source>
        <dbReference type="ARBA" id="ARBA00022989"/>
    </source>
</evidence>
<evidence type="ECO:0000256" key="7">
    <source>
        <dbReference type="ARBA" id="ARBA00022927"/>
    </source>
</evidence>
<dbReference type="EMBL" id="JXTB01000218">
    <property type="protein sequence ID" value="PON52530.1"/>
    <property type="molecule type" value="Genomic_DNA"/>
</dbReference>
<feature type="transmembrane region" description="Helical" evidence="11">
    <location>
        <begin position="155"/>
        <end position="171"/>
    </location>
</feature>